<reference evidence="5" key="1">
    <citation type="submission" date="2021-03" db="EMBL/GenBank/DDBJ databases">
        <title>The complete genome sequence of Acetobacter sp. TBRC 12339.</title>
        <authorList>
            <person name="Charoenyingcharoen P."/>
            <person name="Yukphan P."/>
        </authorList>
    </citation>
    <scope>NUCLEOTIDE SEQUENCE</scope>
    <source>
        <strain evidence="5">TBRC 12339</strain>
    </source>
</reference>
<dbReference type="AlphaFoldDB" id="A0A939KLP9"/>
<dbReference type="PANTHER" id="PTHR43004">
    <property type="entry name" value="TRK SYSTEM POTASSIUM UPTAKE PROTEIN"/>
    <property type="match status" value="1"/>
</dbReference>
<dbReference type="GO" id="GO:0016709">
    <property type="term" value="F:oxidoreductase activity, acting on paired donors, with incorporation or reduction of molecular oxygen, NAD(P)H as one donor, and incorporation of one atom of oxygen"/>
    <property type="evidence" value="ECO:0007669"/>
    <property type="project" value="UniProtKB-ARBA"/>
</dbReference>
<keyword evidence="5" id="KW-0503">Monooxygenase</keyword>
<dbReference type="Gene3D" id="3.30.70.2450">
    <property type="match status" value="1"/>
</dbReference>
<name>A0A939KLP9_9PROT</name>
<keyword evidence="2" id="KW-0285">Flavoprotein</keyword>
<evidence type="ECO:0000259" key="4">
    <source>
        <dbReference type="Pfam" id="PF01494"/>
    </source>
</evidence>
<organism evidence="5 6">
    <name type="scientific">Acetobacter garciniae</name>
    <dbReference type="NCBI Taxonomy" id="2817435"/>
    <lineage>
        <taxon>Bacteria</taxon>
        <taxon>Pseudomonadati</taxon>
        <taxon>Pseudomonadota</taxon>
        <taxon>Alphaproteobacteria</taxon>
        <taxon>Acetobacterales</taxon>
        <taxon>Acetobacteraceae</taxon>
        <taxon>Acetobacter</taxon>
    </lineage>
</organism>
<comment type="caution">
    <text evidence="5">The sequence shown here is derived from an EMBL/GenBank/DDBJ whole genome shotgun (WGS) entry which is preliminary data.</text>
</comment>
<sequence>MSKPVLVVGAGPVGLTMAAELARYRVPVRLIETLPARTDQSRALAVWSRTLELLDAAGCADAFVATGLHASTLGIHSGRQRLARVTFKGIASSFRYLLIIAQSETERLLEEHFLTLGGTIERTTELTGFVDTGEGVTCTLTHAGGESEHVDAGWLIGCDGAHSFVRRRLGLGFEGDTLPTGFIIADTRVAGLALPPDELAIFWHHDGAVMFFPISPGRYRIIADIGAAPPPAMDLGVVQAIVDRRGPGGVSLSDPLWLSHFGVNERKVRTYRAGRVFLAGDAAHIHSPAGGQGMNTGMQDAFNLAWKLALVVRGEARPDLLDSYSAERSTVAQQVLNDSGRITRVVLLKNRLARLVRCLVVRGLFRIPMVPRAIANRLAGTRVGYAHSPLNAGCATGLRGPRPGQRFWADHPLGRGDAPRFTLAATDTPDVRVIIARHAALLNPAPCPPPDKNGIWLVRPDGYVAAAARSADWLVIDAALARIAASPPVPERI</sequence>
<evidence type="ECO:0000256" key="1">
    <source>
        <dbReference type="ARBA" id="ARBA00001974"/>
    </source>
</evidence>
<keyword evidence="5" id="KW-0560">Oxidoreductase</keyword>
<dbReference type="InterPro" id="IPR002938">
    <property type="entry name" value="FAD-bd"/>
</dbReference>
<dbReference type="PRINTS" id="PR00420">
    <property type="entry name" value="RNGMNOXGNASE"/>
</dbReference>
<keyword evidence="6" id="KW-1185">Reference proteome</keyword>
<comment type="cofactor">
    <cofactor evidence="1">
        <name>FAD</name>
        <dbReference type="ChEBI" id="CHEBI:57692"/>
    </cofactor>
</comment>
<evidence type="ECO:0000313" key="5">
    <source>
        <dbReference type="EMBL" id="MBO1324473.1"/>
    </source>
</evidence>
<dbReference type="Proteomes" id="UP000664073">
    <property type="component" value="Unassembled WGS sequence"/>
</dbReference>
<dbReference type="SUPFAM" id="SSF51905">
    <property type="entry name" value="FAD/NAD(P)-binding domain"/>
    <property type="match status" value="1"/>
</dbReference>
<dbReference type="EMBL" id="JAFVMH010000002">
    <property type="protein sequence ID" value="MBO1324473.1"/>
    <property type="molecule type" value="Genomic_DNA"/>
</dbReference>
<keyword evidence="3" id="KW-0274">FAD</keyword>
<dbReference type="GO" id="GO:0071949">
    <property type="term" value="F:FAD binding"/>
    <property type="evidence" value="ECO:0007669"/>
    <property type="project" value="InterPro"/>
</dbReference>
<gene>
    <name evidence="5" type="ORF">J2D77_04790</name>
</gene>
<dbReference type="InterPro" id="IPR050641">
    <property type="entry name" value="RIFMO-like"/>
</dbReference>
<evidence type="ECO:0000256" key="2">
    <source>
        <dbReference type="ARBA" id="ARBA00022630"/>
    </source>
</evidence>
<evidence type="ECO:0000313" key="6">
    <source>
        <dbReference type="Proteomes" id="UP000664073"/>
    </source>
</evidence>
<feature type="domain" description="FAD-binding" evidence="4">
    <location>
        <begin position="4"/>
        <end position="337"/>
    </location>
</feature>
<dbReference type="InterPro" id="IPR036188">
    <property type="entry name" value="FAD/NAD-bd_sf"/>
</dbReference>
<accession>A0A939KLP9</accession>
<dbReference type="Gene3D" id="3.50.50.60">
    <property type="entry name" value="FAD/NAD(P)-binding domain"/>
    <property type="match status" value="1"/>
</dbReference>
<evidence type="ECO:0000256" key="3">
    <source>
        <dbReference type="ARBA" id="ARBA00022827"/>
    </source>
</evidence>
<protein>
    <submittedName>
        <fullName evidence="5">FAD-dependent monooxygenase</fullName>
    </submittedName>
</protein>
<dbReference type="PANTHER" id="PTHR43004:SF19">
    <property type="entry name" value="BINDING MONOOXYGENASE, PUTATIVE (JCVI)-RELATED"/>
    <property type="match status" value="1"/>
</dbReference>
<dbReference type="RefSeq" id="WP_207845172.1">
    <property type="nucleotide sequence ID" value="NZ_JAFVMH010000002.1"/>
</dbReference>
<dbReference type="Pfam" id="PF01494">
    <property type="entry name" value="FAD_binding_3"/>
    <property type="match status" value="1"/>
</dbReference>
<proteinExistence type="predicted"/>